<sequence length="230" mass="25782">MYMSRIALNRRRRGGMKLLSSRHAMHAAVMSSFTPGTQTESESGRVLWRIDRHGEEMNLLIVSPERPCLAHIAEQAGWSTDNTWVTRDYRPFLESLVIDSEFIFRLVANPTRRMSSMSAGDGDSRKQIVGHRTVGHQRQWLLDRSSDWGFTVVDSLVEDIPEKELRICERDTVTFRRGSGRVTLVTAAFEGKLAVTEPDRLRNSLSHGIGRAKGYGCGLLTLLPVGSSAP</sequence>
<dbReference type="SMART" id="SM01101">
    <property type="entry name" value="CRISPR_assoc"/>
    <property type="match status" value="1"/>
</dbReference>
<dbReference type="NCBIfam" id="TIGR01907">
    <property type="entry name" value="casE_Cse3"/>
    <property type="match status" value="1"/>
</dbReference>
<dbReference type="Gene3D" id="3.30.70.1200">
    <property type="entry name" value="Crispr-associated protein, domain 1"/>
    <property type="match status" value="1"/>
</dbReference>
<organism evidence="1 2">
    <name type="scientific">Gordonia pseudamarae</name>
    <dbReference type="NCBI Taxonomy" id="2831662"/>
    <lineage>
        <taxon>Bacteria</taxon>
        <taxon>Bacillati</taxon>
        <taxon>Actinomycetota</taxon>
        <taxon>Actinomycetes</taxon>
        <taxon>Mycobacteriales</taxon>
        <taxon>Gordoniaceae</taxon>
        <taxon>Gordonia</taxon>
    </lineage>
</organism>
<dbReference type="SUPFAM" id="SSF117987">
    <property type="entry name" value="CRISPR-associated protein"/>
    <property type="match status" value="2"/>
</dbReference>
<dbReference type="EMBL" id="CP045809">
    <property type="protein sequence ID" value="QHN37020.1"/>
    <property type="molecule type" value="Genomic_DNA"/>
</dbReference>
<evidence type="ECO:0000313" key="2">
    <source>
        <dbReference type="Proteomes" id="UP001059836"/>
    </source>
</evidence>
<gene>
    <name evidence="1" type="primary">cas6e</name>
    <name evidence="1" type="ORF">GII31_21090</name>
</gene>
<dbReference type="Proteomes" id="UP001059836">
    <property type="component" value="Chromosome"/>
</dbReference>
<evidence type="ECO:0000313" key="1">
    <source>
        <dbReference type="EMBL" id="QHN37020.1"/>
    </source>
</evidence>
<reference evidence="1" key="1">
    <citation type="journal article" date="2021" name="Nat. Microbiol.">
        <title>Cocultivation of an ultrasmall environmental parasitic bacterium with lytic ability against bacteria associated with wastewater foams.</title>
        <authorList>
            <person name="Batinovic S."/>
            <person name="Rose J.J.A."/>
            <person name="Ratcliffe J."/>
            <person name="Seviour R.J."/>
            <person name="Petrovski S."/>
        </authorList>
    </citation>
    <scope>NUCLEOTIDE SEQUENCE</scope>
    <source>
        <strain evidence="1">CON9</strain>
    </source>
</reference>
<dbReference type="InterPro" id="IPR010179">
    <property type="entry name" value="CRISPR-assoc_prot_Cse3"/>
</dbReference>
<dbReference type="Pfam" id="PF08798">
    <property type="entry name" value="CRISPR_assoc"/>
    <property type="match status" value="1"/>
</dbReference>
<dbReference type="Gene3D" id="3.30.70.1210">
    <property type="entry name" value="Crispr-associated protein, domain 2"/>
    <property type="match status" value="1"/>
</dbReference>
<dbReference type="CDD" id="cd09727">
    <property type="entry name" value="Cas6_I-E"/>
    <property type="match status" value="1"/>
</dbReference>
<keyword evidence="2" id="KW-1185">Reference proteome</keyword>
<protein>
    <submittedName>
        <fullName evidence="1">Type I-E CRISPR-associated protein Cas6/Cse3/CasE</fullName>
    </submittedName>
</protein>
<name>A0ABX6IMK3_9ACTN</name>
<accession>A0ABX6IMK3</accession>
<proteinExistence type="predicted"/>
<dbReference type="RefSeq" id="WP_213245287.1">
    <property type="nucleotide sequence ID" value="NZ_CP045806.1"/>
</dbReference>